<name>A0A4S4M4X1_9AGAM</name>
<dbReference type="EMBL" id="SGPL01000026">
    <property type="protein sequence ID" value="THH20256.1"/>
    <property type="molecule type" value="Genomic_DNA"/>
</dbReference>
<organism evidence="2 3">
    <name type="scientific">Bondarzewia mesenterica</name>
    <dbReference type="NCBI Taxonomy" id="1095465"/>
    <lineage>
        <taxon>Eukaryota</taxon>
        <taxon>Fungi</taxon>
        <taxon>Dikarya</taxon>
        <taxon>Basidiomycota</taxon>
        <taxon>Agaricomycotina</taxon>
        <taxon>Agaricomycetes</taxon>
        <taxon>Russulales</taxon>
        <taxon>Bondarzewiaceae</taxon>
        <taxon>Bondarzewia</taxon>
    </lineage>
</organism>
<evidence type="ECO:0000313" key="2">
    <source>
        <dbReference type="EMBL" id="THH20256.1"/>
    </source>
</evidence>
<reference evidence="2 3" key="1">
    <citation type="submission" date="2019-02" db="EMBL/GenBank/DDBJ databases">
        <title>Genome sequencing of the rare red list fungi Bondarzewia mesenterica.</title>
        <authorList>
            <person name="Buettner E."/>
            <person name="Kellner H."/>
        </authorList>
    </citation>
    <scope>NUCLEOTIDE SEQUENCE [LARGE SCALE GENOMIC DNA]</scope>
    <source>
        <strain evidence="2 3">DSM 108281</strain>
    </source>
</reference>
<gene>
    <name evidence="2" type="ORF">EW146_g1065</name>
</gene>
<accession>A0A4S4M4X1</accession>
<keyword evidence="3" id="KW-1185">Reference proteome</keyword>
<comment type="caution">
    <text evidence="2">The sequence shown here is derived from an EMBL/GenBank/DDBJ whole genome shotgun (WGS) entry which is preliminary data.</text>
</comment>
<evidence type="ECO:0000313" key="3">
    <source>
        <dbReference type="Proteomes" id="UP000310158"/>
    </source>
</evidence>
<sequence length="76" mass="8236">MSVELRFAHAAPMGSLNRWDTAVSQEHRDIRNADGSDRRGPGGEHEEGGIAALCSPDNEALKPSSSLAPFQRVQYS</sequence>
<evidence type="ECO:0000256" key="1">
    <source>
        <dbReference type="SAM" id="MobiDB-lite"/>
    </source>
</evidence>
<dbReference type="AlphaFoldDB" id="A0A4S4M4X1"/>
<feature type="compositionally biased region" description="Polar residues" evidence="1">
    <location>
        <begin position="63"/>
        <end position="76"/>
    </location>
</feature>
<proteinExistence type="predicted"/>
<feature type="region of interest" description="Disordered" evidence="1">
    <location>
        <begin position="28"/>
        <end position="76"/>
    </location>
</feature>
<protein>
    <submittedName>
        <fullName evidence="2">Uncharacterized protein</fullName>
    </submittedName>
</protein>
<feature type="compositionally biased region" description="Basic and acidic residues" evidence="1">
    <location>
        <begin position="28"/>
        <end position="48"/>
    </location>
</feature>
<dbReference type="Proteomes" id="UP000310158">
    <property type="component" value="Unassembled WGS sequence"/>
</dbReference>